<sequence>MAVYLWGWRFGGGFIFGDSESYWHLARTIARGEPYRYGITGAIFRTPGYPLMLAPLFLVFDDPPIWIARVEGAVFGAVTAVLVCLWGKELFNRHTGIIAGILAALHPELILGSVPVLSEAGFAPAWVLGMYLLARSCNQRDSGELCAWRSSLGAGLAFGLATLIRPSALLWLPFLLVVQLLVWRRLLPSWRAWASIVVGFVLVMLPWWLRNYWLTGKVILTTTQVGASLYDGWNPQASGSSNMNFVPDKLREVQRQYPDAHPLFWELELDRQLKREAVTWAIQNPTAVLRLAFVKFRRFWNIVPNDPGFNVFPVNLTMAVAAVFTFVLAIVGALRWAKQRVVAMTCVLPAVYFTLLHMVFVSSLRYRIPVVPGLIVLASATLVSRFFVASGDKGA</sequence>
<evidence type="ECO:0000313" key="10">
    <source>
        <dbReference type="EMBL" id="ASV74607.1"/>
    </source>
</evidence>
<dbReference type="Proteomes" id="UP000215086">
    <property type="component" value="Chromosome"/>
</dbReference>
<feature type="transmembrane region" description="Helical" evidence="8">
    <location>
        <begin position="154"/>
        <end position="178"/>
    </location>
</feature>
<evidence type="ECO:0000256" key="2">
    <source>
        <dbReference type="ARBA" id="ARBA00022475"/>
    </source>
</evidence>
<feature type="transmembrane region" description="Helical" evidence="8">
    <location>
        <begin position="66"/>
        <end position="88"/>
    </location>
</feature>
<dbReference type="EMBL" id="CP018477">
    <property type="protein sequence ID" value="ASV74607.1"/>
    <property type="molecule type" value="Genomic_DNA"/>
</dbReference>
<evidence type="ECO:0000256" key="7">
    <source>
        <dbReference type="ARBA" id="ARBA00023136"/>
    </source>
</evidence>
<keyword evidence="7 8" id="KW-0472">Membrane</keyword>
<dbReference type="PANTHER" id="PTHR33908">
    <property type="entry name" value="MANNOSYLTRANSFERASE YKCB-RELATED"/>
    <property type="match status" value="1"/>
</dbReference>
<organism evidence="10 11">
    <name type="scientific">Thermogutta terrifontis</name>
    <dbReference type="NCBI Taxonomy" id="1331910"/>
    <lineage>
        <taxon>Bacteria</taxon>
        <taxon>Pseudomonadati</taxon>
        <taxon>Planctomycetota</taxon>
        <taxon>Planctomycetia</taxon>
        <taxon>Pirellulales</taxon>
        <taxon>Thermoguttaceae</taxon>
        <taxon>Thermogutta</taxon>
    </lineage>
</organism>
<evidence type="ECO:0000256" key="3">
    <source>
        <dbReference type="ARBA" id="ARBA00022676"/>
    </source>
</evidence>
<dbReference type="GO" id="GO:0009103">
    <property type="term" value="P:lipopolysaccharide biosynthetic process"/>
    <property type="evidence" value="ECO:0007669"/>
    <property type="project" value="UniProtKB-ARBA"/>
</dbReference>
<feature type="transmembrane region" description="Helical" evidence="8">
    <location>
        <begin position="37"/>
        <end position="60"/>
    </location>
</feature>
<keyword evidence="11" id="KW-1185">Reference proteome</keyword>
<evidence type="ECO:0000256" key="1">
    <source>
        <dbReference type="ARBA" id="ARBA00004651"/>
    </source>
</evidence>
<dbReference type="PANTHER" id="PTHR33908:SF11">
    <property type="entry name" value="MEMBRANE PROTEIN"/>
    <property type="match status" value="1"/>
</dbReference>
<dbReference type="InterPro" id="IPR050297">
    <property type="entry name" value="LipidA_mod_glycosyltrf_83"/>
</dbReference>
<gene>
    <name evidence="10" type="ORF">THTE_2005</name>
</gene>
<dbReference type="InterPro" id="IPR038731">
    <property type="entry name" value="RgtA/B/C-like"/>
</dbReference>
<keyword evidence="2" id="KW-1003">Cell membrane</keyword>
<keyword evidence="6 8" id="KW-1133">Transmembrane helix</keyword>
<reference evidence="10 11" key="1">
    <citation type="journal article" name="Front. Microbiol.">
        <title>Sugar Metabolism of the First Thermophilic Planctomycete Thermogutta terrifontis: Comparative Genomic and Transcriptomic Approaches.</title>
        <authorList>
            <person name="Elcheninov A.G."/>
            <person name="Menzel P."/>
            <person name="Gudbergsdottir S.R."/>
            <person name="Slesarev A.I."/>
            <person name="Kadnikov V.V."/>
            <person name="Krogh A."/>
            <person name="Bonch-Osmolovskaya E.A."/>
            <person name="Peng X."/>
            <person name="Kublanov I.V."/>
        </authorList>
    </citation>
    <scope>NUCLEOTIDE SEQUENCE [LARGE SCALE GENOMIC DNA]</scope>
    <source>
        <strain evidence="10 11">R1</strain>
    </source>
</reference>
<feature type="transmembrane region" description="Helical" evidence="8">
    <location>
        <begin position="190"/>
        <end position="209"/>
    </location>
</feature>
<comment type="subcellular location">
    <subcellularLocation>
        <location evidence="1">Cell membrane</location>
        <topology evidence="1">Multi-pass membrane protein</topology>
    </subcellularLocation>
</comment>
<feature type="transmembrane region" description="Helical" evidence="8">
    <location>
        <begin position="366"/>
        <end position="388"/>
    </location>
</feature>
<name>A0A286RF90_9BACT</name>
<evidence type="ECO:0000256" key="4">
    <source>
        <dbReference type="ARBA" id="ARBA00022679"/>
    </source>
</evidence>
<dbReference type="GO" id="GO:0016763">
    <property type="term" value="F:pentosyltransferase activity"/>
    <property type="evidence" value="ECO:0007669"/>
    <property type="project" value="TreeGrafter"/>
</dbReference>
<feature type="domain" description="Glycosyltransferase RgtA/B/C/D-like" evidence="9">
    <location>
        <begin position="46"/>
        <end position="207"/>
    </location>
</feature>
<dbReference type="KEGG" id="ttf:THTE_2005"/>
<evidence type="ECO:0000256" key="6">
    <source>
        <dbReference type="ARBA" id="ARBA00022989"/>
    </source>
</evidence>
<dbReference type="GO" id="GO:0005886">
    <property type="term" value="C:plasma membrane"/>
    <property type="evidence" value="ECO:0007669"/>
    <property type="project" value="UniProtKB-SubCell"/>
</dbReference>
<keyword evidence="4" id="KW-0808">Transferase</keyword>
<dbReference type="AlphaFoldDB" id="A0A286RF90"/>
<evidence type="ECO:0000256" key="5">
    <source>
        <dbReference type="ARBA" id="ARBA00022692"/>
    </source>
</evidence>
<protein>
    <recommendedName>
        <fullName evidence="9">Glycosyltransferase RgtA/B/C/D-like domain-containing protein</fullName>
    </recommendedName>
</protein>
<accession>A0A286RF90</accession>
<feature type="transmembrane region" description="Helical" evidence="8">
    <location>
        <begin position="341"/>
        <end position="360"/>
    </location>
</feature>
<dbReference type="Pfam" id="PF13231">
    <property type="entry name" value="PMT_2"/>
    <property type="match status" value="1"/>
</dbReference>
<proteinExistence type="predicted"/>
<feature type="transmembrane region" description="Helical" evidence="8">
    <location>
        <begin position="314"/>
        <end position="334"/>
    </location>
</feature>
<keyword evidence="3" id="KW-0328">Glycosyltransferase</keyword>
<keyword evidence="5 8" id="KW-0812">Transmembrane</keyword>
<evidence type="ECO:0000259" key="9">
    <source>
        <dbReference type="Pfam" id="PF13231"/>
    </source>
</evidence>
<evidence type="ECO:0000256" key="8">
    <source>
        <dbReference type="SAM" id="Phobius"/>
    </source>
</evidence>
<evidence type="ECO:0000313" key="11">
    <source>
        <dbReference type="Proteomes" id="UP000215086"/>
    </source>
</evidence>